<dbReference type="AlphaFoldDB" id="A0A4Z1KE42"/>
<evidence type="ECO:0000313" key="2">
    <source>
        <dbReference type="EMBL" id="TGO79483.1"/>
    </source>
</evidence>
<gene>
    <name evidence="2" type="ORF">BELL_0031g00180</name>
</gene>
<reference evidence="2 3" key="1">
    <citation type="submission" date="2017-12" db="EMBL/GenBank/DDBJ databases">
        <title>Comparative genomics of Botrytis spp.</title>
        <authorList>
            <person name="Valero-Jimenez C.A."/>
            <person name="Tapia P."/>
            <person name="Veloso J."/>
            <person name="Silva-Moreno E."/>
            <person name="Staats M."/>
            <person name="Valdes J.H."/>
            <person name="Van Kan J.A.L."/>
        </authorList>
    </citation>
    <scope>NUCLEOTIDE SEQUENCE [LARGE SCALE GENOMIC DNA]</scope>
    <source>
        <strain evidence="2 3">Be9601</strain>
    </source>
</reference>
<protein>
    <submittedName>
        <fullName evidence="2">Uncharacterized protein</fullName>
    </submittedName>
</protein>
<evidence type="ECO:0000256" key="1">
    <source>
        <dbReference type="SAM" id="MobiDB-lite"/>
    </source>
</evidence>
<feature type="region of interest" description="Disordered" evidence="1">
    <location>
        <begin position="1"/>
        <end position="20"/>
    </location>
</feature>
<evidence type="ECO:0000313" key="3">
    <source>
        <dbReference type="Proteomes" id="UP000297229"/>
    </source>
</evidence>
<name>A0A4Z1KE42_9HELO</name>
<feature type="compositionally biased region" description="Polar residues" evidence="1">
    <location>
        <begin position="1"/>
        <end position="12"/>
    </location>
</feature>
<proteinExistence type="predicted"/>
<organism evidence="2 3">
    <name type="scientific">Botrytis elliptica</name>
    <dbReference type="NCBI Taxonomy" id="278938"/>
    <lineage>
        <taxon>Eukaryota</taxon>
        <taxon>Fungi</taxon>
        <taxon>Dikarya</taxon>
        <taxon>Ascomycota</taxon>
        <taxon>Pezizomycotina</taxon>
        <taxon>Leotiomycetes</taxon>
        <taxon>Helotiales</taxon>
        <taxon>Sclerotiniaceae</taxon>
        <taxon>Botrytis</taxon>
    </lineage>
</organism>
<dbReference type="Proteomes" id="UP000297229">
    <property type="component" value="Unassembled WGS sequence"/>
</dbReference>
<dbReference type="EMBL" id="PQXM01000031">
    <property type="protein sequence ID" value="TGO79483.1"/>
    <property type="molecule type" value="Genomic_DNA"/>
</dbReference>
<keyword evidence="3" id="KW-1185">Reference proteome</keyword>
<accession>A0A4Z1KE42</accession>
<sequence>MENSFNDASQQLDKSKKQAKMKHNLADYTYQTNMLREEEDKDFPHTSLPFRFIAEHAEYCAVLQSTLESSLPVVLRDSMRGSCDYSRNVKAPEMTIYVSISRYLDTYISKWPLVKKE</sequence>
<comment type="caution">
    <text evidence="2">The sequence shown here is derived from an EMBL/GenBank/DDBJ whole genome shotgun (WGS) entry which is preliminary data.</text>
</comment>